<organism evidence="1 2">
    <name type="scientific">Camellia lanceoleosa</name>
    <dbReference type="NCBI Taxonomy" id="1840588"/>
    <lineage>
        <taxon>Eukaryota</taxon>
        <taxon>Viridiplantae</taxon>
        <taxon>Streptophyta</taxon>
        <taxon>Embryophyta</taxon>
        <taxon>Tracheophyta</taxon>
        <taxon>Spermatophyta</taxon>
        <taxon>Magnoliopsida</taxon>
        <taxon>eudicotyledons</taxon>
        <taxon>Gunneridae</taxon>
        <taxon>Pentapetalae</taxon>
        <taxon>asterids</taxon>
        <taxon>Ericales</taxon>
        <taxon>Theaceae</taxon>
        <taxon>Camellia</taxon>
    </lineage>
</organism>
<proteinExistence type="predicted"/>
<comment type="caution">
    <text evidence="1">The sequence shown here is derived from an EMBL/GenBank/DDBJ whole genome shotgun (WGS) entry which is preliminary data.</text>
</comment>
<accession>A0ACC0I1G1</accession>
<protein>
    <submittedName>
        <fullName evidence="1">Wall-associated receptor kinase-like 5</fullName>
    </submittedName>
</protein>
<dbReference type="EMBL" id="CM045759">
    <property type="protein sequence ID" value="KAI8017976.1"/>
    <property type="molecule type" value="Genomic_DNA"/>
</dbReference>
<evidence type="ECO:0000313" key="1">
    <source>
        <dbReference type="EMBL" id="KAI8017976.1"/>
    </source>
</evidence>
<evidence type="ECO:0000313" key="2">
    <source>
        <dbReference type="Proteomes" id="UP001060215"/>
    </source>
</evidence>
<reference evidence="1 2" key="1">
    <citation type="journal article" date="2022" name="Plant J.">
        <title>Chromosome-level genome of Camellia lanceoleosa provides a valuable resource for understanding genome evolution and self-incompatibility.</title>
        <authorList>
            <person name="Gong W."/>
            <person name="Xiao S."/>
            <person name="Wang L."/>
            <person name="Liao Z."/>
            <person name="Chang Y."/>
            <person name="Mo W."/>
            <person name="Hu G."/>
            <person name="Li W."/>
            <person name="Zhao G."/>
            <person name="Zhu H."/>
            <person name="Hu X."/>
            <person name="Ji K."/>
            <person name="Xiang X."/>
            <person name="Song Q."/>
            <person name="Yuan D."/>
            <person name="Jin S."/>
            <person name="Zhang L."/>
        </authorList>
    </citation>
    <scope>NUCLEOTIDE SEQUENCE [LARGE SCALE GENOMIC DNA]</scope>
    <source>
        <strain evidence="1">SQ_2022a</strain>
    </source>
</reference>
<gene>
    <name evidence="1" type="ORF">LOK49_LG04G03425</name>
</gene>
<dbReference type="Proteomes" id="UP001060215">
    <property type="component" value="Chromosome 2"/>
</dbReference>
<keyword evidence="2" id="KW-1185">Reference proteome</keyword>
<name>A0ACC0I1G1_9ERIC</name>
<sequence>MALQKSSSSSSSPLPLCLLLALQLLLWLTKTSAQSYAKPGCQEFCGDVRIPYPFGIGPNCYLDKWFSIGCKNSSSNNNGVAPYLIKIDLEVLEISLNGSYLRVNNPVTSPNCPINNNASLDSSIDLRSSPFRFSEINNVFMATGIKCGTGAKLCDWTDKEITNCMSTCDSANNSTCTVGFSSAEYLQGYKVNFEALTRVGILDVSCTYAFVVDMNNSSVNYSAEQTHVPAVLNWVVHNITQLGLVPDNNNNSYSCIQGSSAYSSMPSFYFAVQSLKCVCNFPFSGNPYFSNGCRRSLNLSQMRVLSLILKEGRREEMIAVAHLAKRCLNLNGKKRPTMKDVAVELEGIRMSQGSSTIHQHYEEVEYNTTDLTRALDVASTTTGIFLDSGSGIALSFDVRPLLHTM</sequence>